<evidence type="ECO:0000256" key="5">
    <source>
        <dbReference type="ARBA" id="ARBA00022741"/>
    </source>
</evidence>
<dbReference type="OMA" id="MGAQCCC"/>
<dbReference type="Gene3D" id="1.10.510.10">
    <property type="entry name" value="Transferase(Phosphotransferase) domain 1"/>
    <property type="match status" value="1"/>
</dbReference>
<feature type="domain" description="EF-hand" evidence="11">
    <location>
        <begin position="419"/>
        <end position="454"/>
    </location>
</feature>
<evidence type="ECO:0000256" key="6">
    <source>
        <dbReference type="ARBA" id="ARBA00022777"/>
    </source>
</evidence>
<evidence type="ECO:0000259" key="10">
    <source>
        <dbReference type="PROSITE" id="PS50011"/>
    </source>
</evidence>
<evidence type="ECO:0000256" key="8">
    <source>
        <dbReference type="ARBA" id="ARBA00022840"/>
    </source>
</evidence>
<dbReference type="EMBL" id="ASPP01023693">
    <property type="protein sequence ID" value="ETO10053.1"/>
    <property type="molecule type" value="Genomic_DNA"/>
</dbReference>
<evidence type="ECO:0000256" key="9">
    <source>
        <dbReference type="ARBA" id="ARBA00024334"/>
    </source>
</evidence>
<dbReference type="FunFam" id="1.10.238.10:FF:000003">
    <property type="entry name" value="Calmodulin A"/>
    <property type="match status" value="1"/>
</dbReference>
<evidence type="ECO:0000256" key="7">
    <source>
        <dbReference type="ARBA" id="ARBA00022837"/>
    </source>
</evidence>
<dbReference type="Pfam" id="PF00069">
    <property type="entry name" value="Pkinase"/>
    <property type="match status" value="1"/>
</dbReference>
<evidence type="ECO:0000259" key="11">
    <source>
        <dbReference type="PROSITE" id="PS50222"/>
    </source>
</evidence>
<dbReference type="InterPro" id="IPR011009">
    <property type="entry name" value="Kinase-like_dom_sf"/>
</dbReference>
<dbReference type="SUPFAM" id="SSF47473">
    <property type="entry name" value="EF-hand"/>
    <property type="match status" value="1"/>
</dbReference>
<keyword evidence="6 12" id="KW-0418">Kinase</keyword>
<name>X6M7U5_RETFI</name>
<sequence length="466" mass="54316">MFVPDFTIGRQLGEPGQFGKAFRVKKKSDGKQFAAKQISKSRFYRLDKDPKRRQALLAAMQGEIDIMKRLNHKYIVNLDSVYEDKQMLWIVMEECRGGELFDRITARKRYNEPDAARVLRMILDALFYMHDHHRVVHCDLKPDNILFVDETEESAIKIIDFGMSKVLPRLRSLRELCGTPYYTAPEIIDGNYAHEADMWSVGVIAFVMLFGYPPFYVNPNQYYGKAEADAIYDLIQKGFSPVVKKGYGPFFPKKFPTSDEAKDFMAHTKENEEVVSREVFTEIAKFTNNCNFKIAVIQLFRSQFEQMRPAHFQSLKDMFKKLDKDGNGTISYEEFEEGMLQMKDLKISKQRIKEMFGELDVGATGEIRFDELLNAAVHDYLVSSDERLYQAFRELDDDDDGIILVEQLKTKLKETDPYGQYSEMLKTIDDADLDKDGKVNYEEFLRALHPDFNEQPAWFWEDKKKV</sequence>
<dbReference type="SMART" id="SM00220">
    <property type="entry name" value="S_TKc"/>
    <property type="match status" value="1"/>
</dbReference>
<dbReference type="PROSITE" id="PS00018">
    <property type="entry name" value="EF_HAND_1"/>
    <property type="match status" value="2"/>
</dbReference>
<dbReference type="AlphaFoldDB" id="X6M7U5"/>
<dbReference type="Proteomes" id="UP000023152">
    <property type="component" value="Unassembled WGS sequence"/>
</dbReference>
<dbReference type="Gene3D" id="3.30.200.20">
    <property type="entry name" value="Phosphorylase Kinase, domain 1"/>
    <property type="match status" value="1"/>
</dbReference>
<comment type="cofactor">
    <cofactor evidence="1">
        <name>Mg(2+)</name>
        <dbReference type="ChEBI" id="CHEBI:18420"/>
    </cofactor>
</comment>
<evidence type="ECO:0000256" key="3">
    <source>
        <dbReference type="ARBA" id="ARBA00022679"/>
    </source>
</evidence>
<dbReference type="PANTHER" id="PTHR24349">
    <property type="entry name" value="SERINE/THREONINE-PROTEIN KINASE"/>
    <property type="match status" value="1"/>
</dbReference>
<dbReference type="InterPro" id="IPR008271">
    <property type="entry name" value="Ser/Thr_kinase_AS"/>
</dbReference>
<accession>X6M7U5</accession>
<dbReference type="SMART" id="SM00054">
    <property type="entry name" value="EFh"/>
    <property type="match status" value="4"/>
</dbReference>
<evidence type="ECO:0000256" key="4">
    <source>
        <dbReference type="ARBA" id="ARBA00022737"/>
    </source>
</evidence>
<feature type="domain" description="EF-hand" evidence="11">
    <location>
        <begin position="347"/>
        <end position="382"/>
    </location>
</feature>
<organism evidence="12 13">
    <name type="scientific">Reticulomyxa filosa</name>
    <dbReference type="NCBI Taxonomy" id="46433"/>
    <lineage>
        <taxon>Eukaryota</taxon>
        <taxon>Sar</taxon>
        <taxon>Rhizaria</taxon>
        <taxon>Retaria</taxon>
        <taxon>Foraminifera</taxon>
        <taxon>Monothalamids</taxon>
        <taxon>Reticulomyxidae</taxon>
        <taxon>Reticulomyxa</taxon>
    </lineage>
</organism>
<dbReference type="CDD" id="cd00051">
    <property type="entry name" value="EFh"/>
    <property type="match status" value="1"/>
</dbReference>
<dbReference type="Pfam" id="PF13499">
    <property type="entry name" value="EF-hand_7"/>
    <property type="match status" value="2"/>
</dbReference>
<dbReference type="InterPro" id="IPR050205">
    <property type="entry name" value="CDPK_Ser/Thr_kinases"/>
</dbReference>
<dbReference type="InterPro" id="IPR018247">
    <property type="entry name" value="EF_Hand_1_Ca_BS"/>
</dbReference>
<dbReference type="PROSITE" id="PS50222">
    <property type="entry name" value="EF_HAND_2"/>
    <property type="match status" value="4"/>
</dbReference>
<gene>
    <name evidence="12" type="ORF">RFI_27326</name>
</gene>
<keyword evidence="3" id="KW-0808">Transferase</keyword>
<protein>
    <submittedName>
        <fullName evidence="12">Calmodulin-dependent protein kinase</fullName>
    </submittedName>
</protein>
<comment type="similarity">
    <text evidence="9">Belongs to the protein kinase superfamily. Ser/Thr protein kinase family. CDPK subfamily.</text>
</comment>
<feature type="domain" description="Protein kinase" evidence="10">
    <location>
        <begin position="6"/>
        <end position="292"/>
    </location>
</feature>
<keyword evidence="8" id="KW-0067">ATP-binding</keyword>
<feature type="domain" description="EF-hand" evidence="11">
    <location>
        <begin position="383"/>
        <end position="418"/>
    </location>
</feature>
<dbReference type="GO" id="GO:0005509">
    <property type="term" value="F:calcium ion binding"/>
    <property type="evidence" value="ECO:0007669"/>
    <property type="project" value="InterPro"/>
</dbReference>
<keyword evidence="5" id="KW-0547">Nucleotide-binding</keyword>
<dbReference type="PROSITE" id="PS50011">
    <property type="entry name" value="PROTEIN_KINASE_DOM"/>
    <property type="match status" value="1"/>
</dbReference>
<dbReference type="Gene3D" id="1.10.238.10">
    <property type="entry name" value="EF-hand"/>
    <property type="match status" value="1"/>
</dbReference>
<proteinExistence type="inferred from homology"/>
<dbReference type="InterPro" id="IPR000719">
    <property type="entry name" value="Prot_kinase_dom"/>
</dbReference>
<keyword evidence="7" id="KW-0106">Calcium</keyword>
<dbReference type="InterPro" id="IPR002048">
    <property type="entry name" value="EF_hand_dom"/>
</dbReference>
<evidence type="ECO:0000313" key="12">
    <source>
        <dbReference type="EMBL" id="ETO10053.1"/>
    </source>
</evidence>
<feature type="domain" description="EF-hand" evidence="11">
    <location>
        <begin position="310"/>
        <end position="345"/>
    </location>
</feature>
<dbReference type="PROSITE" id="PS00108">
    <property type="entry name" value="PROTEIN_KINASE_ST"/>
    <property type="match status" value="1"/>
</dbReference>
<reference evidence="12 13" key="1">
    <citation type="journal article" date="2013" name="Curr. Biol.">
        <title>The Genome of the Foraminiferan Reticulomyxa filosa.</title>
        <authorList>
            <person name="Glockner G."/>
            <person name="Hulsmann N."/>
            <person name="Schleicher M."/>
            <person name="Noegel A.A."/>
            <person name="Eichinger L."/>
            <person name="Gallinger C."/>
            <person name="Pawlowski J."/>
            <person name="Sierra R."/>
            <person name="Euteneuer U."/>
            <person name="Pillet L."/>
            <person name="Moustafa A."/>
            <person name="Platzer M."/>
            <person name="Groth M."/>
            <person name="Szafranski K."/>
            <person name="Schliwa M."/>
        </authorList>
    </citation>
    <scope>NUCLEOTIDE SEQUENCE [LARGE SCALE GENOMIC DNA]</scope>
</reference>
<comment type="caution">
    <text evidence="12">The sequence shown here is derived from an EMBL/GenBank/DDBJ whole genome shotgun (WGS) entry which is preliminary data.</text>
</comment>
<evidence type="ECO:0000313" key="13">
    <source>
        <dbReference type="Proteomes" id="UP000023152"/>
    </source>
</evidence>
<evidence type="ECO:0000256" key="1">
    <source>
        <dbReference type="ARBA" id="ARBA00001946"/>
    </source>
</evidence>
<keyword evidence="4" id="KW-0677">Repeat</keyword>
<evidence type="ECO:0000256" key="2">
    <source>
        <dbReference type="ARBA" id="ARBA00022527"/>
    </source>
</evidence>
<dbReference type="OrthoDB" id="40902at2759"/>
<dbReference type="GO" id="GO:0005524">
    <property type="term" value="F:ATP binding"/>
    <property type="evidence" value="ECO:0007669"/>
    <property type="project" value="UniProtKB-KW"/>
</dbReference>
<dbReference type="InterPro" id="IPR011992">
    <property type="entry name" value="EF-hand-dom_pair"/>
</dbReference>
<dbReference type="GO" id="GO:0004674">
    <property type="term" value="F:protein serine/threonine kinase activity"/>
    <property type="evidence" value="ECO:0007669"/>
    <property type="project" value="UniProtKB-KW"/>
</dbReference>
<keyword evidence="13" id="KW-1185">Reference proteome</keyword>
<dbReference type="SUPFAM" id="SSF56112">
    <property type="entry name" value="Protein kinase-like (PK-like)"/>
    <property type="match status" value="1"/>
</dbReference>
<keyword evidence="2" id="KW-0723">Serine/threonine-protein kinase</keyword>